<accession>A0A7K0EM56</accession>
<organism evidence="3 4">
    <name type="scientific">Larkinella terrae</name>
    <dbReference type="NCBI Taxonomy" id="2025311"/>
    <lineage>
        <taxon>Bacteria</taxon>
        <taxon>Pseudomonadati</taxon>
        <taxon>Bacteroidota</taxon>
        <taxon>Cytophagia</taxon>
        <taxon>Cytophagales</taxon>
        <taxon>Spirosomataceae</taxon>
        <taxon>Larkinella</taxon>
    </lineage>
</organism>
<feature type="transmembrane region" description="Helical" evidence="1">
    <location>
        <begin position="69"/>
        <end position="90"/>
    </location>
</feature>
<reference evidence="3 4" key="1">
    <citation type="journal article" date="2018" name="Antonie Van Leeuwenhoek">
        <title>Larkinella terrae sp. nov., isolated from soil on Jeju Island, South Korea.</title>
        <authorList>
            <person name="Ten L.N."/>
            <person name="Jeon J."/>
            <person name="Park S.J."/>
            <person name="Park S."/>
            <person name="Lee S.Y."/>
            <person name="Kim M.K."/>
            <person name="Jung H.Y."/>
        </authorList>
    </citation>
    <scope>NUCLEOTIDE SEQUENCE [LARGE SCALE GENOMIC DNA]</scope>
    <source>
        <strain evidence="3 4">KCTC 52001</strain>
    </source>
</reference>
<dbReference type="InterPro" id="IPR058514">
    <property type="entry name" value="DUF8201"/>
</dbReference>
<keyword evidence="1" id="KW-0472">Membrane</keyword>
<name>A0A7K0EM56_9BACT</name>
<keyword evidence="1" id="KW-0812">Transmembrane</keyword>
<feature type="transmembrane region" description="Helical" evidence="1">
    <location>
        <begin position="42"/>
        <end position="63"/>
    </location>
</feature>
<feature type="domain" description="DUF8201" evidence="2">
    <location>
        <begin position="2"/>
        <end position="439"/>
    </location>
</feature>
<evidence type="ECO:0000313" key="4">
    <source>
        <dbReference type="Proteomes" id="UP000441754"/>
    </source>
</evidence>
<proteinExistence type="predicted"/>
<evidence type="ECO:0000259" key="2">
    <source>
        <dbReference type="Pfam" id="PF26626"/>
    </source>
</evidence>
<comment type="caution">
    <text evidence="3">The sequence shown here is derived from an EMBL/GenBank/DDBJ whole genome shotgun (WGS) entry which is preliminary data.</text>
</comment>
<keyword evidence="1" id="KW-1133">Transmembrane helix</keyword>
<feature type="transmembrane region" description="Helical" evidence="1">
    <location>
        <begin position="102"/>
        <end position="119"/>
    </location>
</feature>
<feature type="transmembrane region" description="Helical" evidence="1">
    <location>
        <begin position="433"/>
        <end position="450"/>
    </location>
</feature>
<evidence type="ECO:0000313" key="3">
    <source>
        <dbReference type="EMBL" id="MRS62566.1"/>
    </source>
</evidence>
<protein>
    <recommendedName>
        <fullName evidence="2">DUF8201 domain-containing protein</fullName>
    </recommendedName>
</protein>
<feature type="transmembrane region" description="Helical" evidence="1">
    <location>
        <begin position="249"/>
        <end position="277"/>
    </location>
</feature>
<dbReference type="NCBIfam" id="NF047510">
    <property type="entry name" value="LIC_10190_fam"/>
    <property type="match status" value="1"/>
</dbReference>
<evidence type="ECO:0000256" key="1">
    <source>
        <dbReference type="SAM" id="Phobius"/>
    </source>
</evidence>
<keyword evidence="4" id="KW-1185">Reference proteome</keyword>
<dbReference type="Proteomes" id="UP000441754">
    <property type="component" value="Unassembled WGS sequence"/>
</dbReference>
<dbReference type="EMBL" id="WJXZ01000009">
    <property type="protein sequence ID" value="MRS62566.1"/>
    <property type="molecule type" value="Genomic_DNA"/>
</dbReference>
<feature type="transmembrane region" description="Helical" evidence="1">
    <location>
        <begin position="6"/>
        <end position="26"/>
    </location>
</feature>
<feature type="transmembrane region" description="Helical" evidence="1">
    <location>
        <begin position="168"/>
        <end position="188"/>
    </location>
</feature>
<dbReference type="Pfam" id="PF26626">
    <property type="entry name" value="DUF8201"/>
    <property type="match status" value="1"/>
</dbReference>
<gene>
    <name evidence="3" type="ORF">GJJ30_14785</name>
</gene>
<feature type="transmembrane region" description="Helical" evidence="1">
    <location>
        <begin position="462"/>
        <end position="483"/>
    </location>
</feature>
<dbReference type="RefSeq" id="WP_154175949.1">
    <property type="nucleotide sequence ID" value="NZ_WJXZ01000009.1"/>
</dbReference>
<feature type="transmembrane region" description="Helical" evidence="1">
    <location>
        <begin position="382"/>
        <end position="399"/>
    </location>
</feature>
<sequence length="569" mass="65681">MILLILWAVLASGCSIYGLLIFKLLVRWRIIDDSEAVRGSDLLLAGLVLLVLFVQLASIFWPANYVLASSWLAGALILAVFSPSITRSYFRRFALQQKQIPVFWLIFLVVLLYSTLEPVNADSGLYHLPSIRWYERFRVIPGLGNLHGRLAFNSSFLVASAAFGLTDLAGQTVFPLNGFVFLVVSWRLLGQIRSATSIRFLALLLLILVLFYLVRQVYSPTPDVWATLLPITIFMIWLDIKPVFSFRHILLFMLVCLCITVKLATIPIAFCLLPLGWAVRKQLSSRTLVFLTGMAFLLIAPWLIRTTILSGYLLYPFPAIDLFAFDWKIPLERVQFEKDYVTIWGRFRLFEPEIKPGLLEKPATEWIPMWWSLKPYYFLNKPTWVLAVLSPFVIGLHFLNPIRRARIQKLLWPWLVALIGFLFWFFSAPDYRFGYQFIWLTAFLPLLPFMPQRSDFWNVRPFSNLVVTGLLLILLSVYANTFLRKEHFPLLHYAIFPKPLSFRHRGPEEVVFDRCRTRSGLEVLIPNHGPLFLGCYDQERPCSPYFYPDLELRGNTIADGFRSTLSTGK</sequence>
<feature type="transmembrane region" description="Helical" evidence="1">
    <location>
        <begin position="200"/>
        <end position="218"/>
    </location>
</feature>
<dbReference type="OrthoDB" id="344987at2"/>
<dbReference type="InterPro" id="IPR058065">
    <property type="entry name" value="LIC_10190-like"/>
</dbReference>
<dbReference type="AlphaFoldDB" id="A0A7K0EM56"/>
<feature type="transmembrane region" description="Helical" evidence="1">
    <location>
        <begin position="283"/>
        <end position="304"/>
    </location>
</feature>
<feature type="transmembrane region" description="Helical" evidence="1">
    <location>
        <begin position="411"/>
        <end position="427"/>
    </location>
</feature>